<dbReference type="InterPro" id="IPR058163">
    <property type="entry name" value="LysR-type_TF_proteobact-type"/>
</dbReference>
<feature type="domain" description="HTH lysR-type" evidence="5">
    <location>
        <begin position="1"/>
        <end position="59"/>
    </location>
</feature>
<dbReference type="Pfam" id="PF03466">
    <property type="entry name" value="LysR_substrate"/>
    <property type="match status" value="1"/>
</dbReference>
<dbReference type="InterPro" id="IPR036390">
    <property type="entry name" value="WH_DNA-bd_sf"/>
</dbReference>
<keyword evidence="3" id="KW-0238">DNA-binding</keyword>
<keyword evidence="2" id="KW-0805">Transcription regulation</keyword>
<dbReference type="Proteomes" id="UP001593940">
    <property type="component" value="Unassembled WGS sequence"/>
</dbReference>
<comment type="similarity">
    <text evidence="1">Belongs to the LysR transcriptional regulatory family.</text>
</comment>
<evidence type="ECO:0000256" key="3">
    <source>
        <dbReference type="ARBA" id="ARBA00023125"/>
    </source>
</evidence>
<sequence length="307" mass="32917">MDRLEAMSILVAVVEAGSFTGASRRLKIPLPTVSRKLAELEEHIGTRLLTRSTRRLTLTDAGATYVAACKRILDEIGEAERAAAGEHLVPKGELVITAPIVFGRLHVVPVVSEFLETYPDITIRMLLSDRNVHLLEDHVDVALRIGTLPDSSMVATRVGTVRQVVCGSPDYFARNGIPPKPADLADMACVTFDVLGSRTTWTFTGGAKGRNHTVAVRSRLSVNTAGAALAAATLSVGVTRVLSYQAASAVQDGLLRIVLEAFEPEPLPVYLLHGTQGPLPLKMRSFLDFAVPRLRRRLAAGPVSGGA</sequence>
<dbReference type="InterPro" id="IPR000847">
    <property type="entry name" value="LysR_HTH_N"/>
</dbReference>
<proteinExistence type="inferred from homology"/>
<evidence type="ECO:0000313" key="6">
    <source>
        <dbReference type="EMBL" id="MFC1457795.1"/>
    </source>
</evidence>
<protein>
    <submittedName>
        <fullName evidence="6">LysR family transcriptional regulator</fullName>
    </submittedName>
</protein>
<keyword evidence="4" id="KW-0804">Transcription</keyword>
<keyword evidence="7" id="KW-1185">Reference proteome</keyword>
<gene>
    <name evidence="6" type="ORF">ACETIH_13910</name>
</gene>
<dbReference type="Pfam" id="PF00126">
    <property type="entry name" value="HTH_1"/>
    <property type="match status" value="1"/>
</dbReference>
<dbReference type="EMBL" id="JBHOMY010000032">
    <property type="protein sequence ID" value="MFC1457795.1"/>
    <property type="molecule type" value="Genomic_DNA"/>
</dbReference>
<dbReference type="CDD" id="cd08471">
    <property type="entry name" value="PBP2_CrgA_like_2"/>
    <property type="match status" value="1"/>
</dbReference>
<dbReference type="PANTHER" id="PTHR30537:SF5">
    <property type="entry name" value="HTH-TYPE TRANSCRIPTIONAL ACTIVATOR TTDR-RELATED"/>
    <property type="match status" value="1"/>
</dbReference>
<accession>A0ABV6Y9P0</accession>
<evidence type="ECO:0000313" key="7">
    <source>
        <dbReference type="Proteomes" id="UP001593940"/>
    </source>
</evidence>
<dbReference type="Gene3D" id="3.40.190.290">
    <property type="match status" value="1"/>
</dbReference>
<dbReference type="InterPro" id="IPR036388">
    <property type="entry name" value="WH-like_DNA-bd_sf"/>
</dbReference>
<dbReference type="InterPro" id="IPR005119">
    <property type="entry name" value="LysR_subst-bd"/>
</dbReference>
<dbReference type="SUPFAM" id="SSF46785">
    <property type="entry name" value="Winged helix' DNA-binding domain"/>
    <property type="match status" value="1"/>
</dbReference>
<dbReference type="SUPFAM" id="SSF53850">
    <property type="entry name" value="Periplasmic binding protein-like II"/>
    <property type="match status" value="1"/>
</dbReference>
<evidence type="ECO:0000259" key="5">
    <source>
        <dbReference type="PROSITE" id="PS50931"/>
    </source>
</evidence>
<dbReference type="PANTHER" id="PTHR30537">
    <property type="entry name" value="HTH-TYPE TRANSCRIPTIONAL REGULATOR"/>
    <property type="match status" value="1"/>
</dbReference>
<reference evidence="6 7" key="1">
    <citation type="submission" date="2024-09" db="EMBL/GenBank/DDBJ databases">
        <title>Nodulacao em especies de Leguminosae Basais da Amazonia e Caracterizacao dos Rizobios e Bacterias Associadas aos Nodulos.</title>
        <authorList>
            <person name="Jambeiro I.C.A."/>
            <person name="Lopes I.S."/>
            <person name="Aguiar E.R.G.R."/>
            <person name="Santos A.F.J."/>
            <person name="Dos Santos J.M.F."/>
            <person name="Gross E."/>
        </authorList>
    </citation>
    <scope>NUCLEOTIDE SEQUENCE [LARGE SCALE GENOMIC DNA]</scope>
    <source>
        <strain evidence="6 7">BRUESC1165</strain>
    </source>
</reference>
<organism evidence="6 7">
    <name type="scientific">Microvirga arabica</name>
    <dbReference type="NCBI Taxonomy" id="1128671"/>
    <lineage>
        <taxon>Bacteria</taxon>
        <taxon>Pseudomonadati</taxon>
        <taxon>Pseudomonadota</taxon>
        <taxon>Alphaproteobacteria</taxon>
        <taxon>Hyphomicrobiales</taxon>
        <taxon>Methylobacteriaceae</taxon>
        <taxon>Microvirga</taxon>
    </lineage>
</organism>
<dbReference type="RefSeq" id="WP_377030001.1">
    <property type="nucleotide sequence ID" value="NZ_JBHOMY010000032.1"/>
</dbReference>
<name>A0ABV6Y9P0_9HYPH</name>
<dbReference type="Gene3D" id="1.10.10.10">
    <property type="entry name" value="Winged helix-like DNA-binding domain superfamily/Winged helix DNA-binding domain"/>
    <property type="match status" value="1"/>
</dbReference>
<comment type="caution">
    <text evidence="6">The sequence shown here is derived from an EMBL/GenBank/DDBJ whole genome shotgun (WGS) entry which is preliminary data.</text>
</comment>
<evidence type="ECO:0000256" key="4">
    <source>
        <dbReference type="ARBA" id="ARBA00023163"/>
    </source>
</evidence>
<dbReference type="PROSITE" id="PS50931">
    <property type="entry name" value="HTH_LYSR"/>
    <property type="match status" value="1"/>
</dbReference>
<evidence type="ECO:0000256" key="2">
    <source>
        <dbReference type="ARBA" id="ARBA00023015"/>
    </source>
</evidence>
<evidence type="ECO:0000256" key="1">
    <source>
        <dbReference type="ARBA" id="ARBA00009437"/>
    </source>
</evidence>